<dbReference type="InterPro" id="IPR004680">
    <property type="entry name" value="Cit_transptr-like_dom"/>
</dbReference>
<evidence type="ECO:0000256" key="5">
    <source>
        <dbReference type="ARBA" id="ARBA00022989"/>
    </source>
</evidence>
<protein>
    <submittedName>
        <fullName evidence="9">SLC13 family permease</fullName>
    </submittedName>
</protein>
<dbReference type="Pfam" id="PF03600">
    <property type="entry name" value="CitMHS"/>
    <property type="match status" value="1"/>
</dbReference>
<evidence type="ECO:0000256" key="2">
    <source>
        <dbReference type="ARBA" id="ARBA00022448"/>
    </source>
</evidence>
<sequence length="492" mass="51002">MTISPVIASEKDLVTLNAAVAERIDGHMPVSQVRLLVGAMLVAFAAVLIFLAADGLVLPMRLSLMVFATTLICWTIFDLPETPVALAGAAALAVTGAVGEEAVYAALGNDIVWLMMTASVIAAVLQASGLVERLAFRLLARFRDVSRLFWVVTLTIFVTAFVIPSTSARAAIFMPVFLGLASTIGRPGVTRALALLFPSVILLSAAASLTGAGAHLVAVDFIRRSGGEAPGFLGWALLAAPFALLTSLLACGLILRFFLDDADRNSRFDLPAAPTEKPPFSARDKAILAVTAAIVAALATSDLHGIALPVVALVGALVLASEKISGMPFRKALKGVEWNLLLFLAGTLVIGEALLSTGTATELADRLIGAFGQIGKPPAWLVVLLAIAVATFAHIVLASRTARATVLIPAVALPLAGFGVSPASLIMVTAIGSGFCQTLMVSAKPVALFGGMEPPAFSSSDLLRLALMLALPFIALLALFALVIWPAVGLET</sequence>
<name>A0A9Q8YB02_ENSAD</name>
<feature type="transmembrane region" description="Helical" evidence="7">
    <location>
        <begin position="111"/>
        <end position="136"/>
    </location>
</feature>
<feature type="transmembrane region" description="Helical" evidence="7">
    <location>
        <begin position="33"/>
        <end position="52"/>
    </location>
</feature>
<proteinExistence type="predicted"/>
<dbReference type="PANTHER" id="PTHR43652">
    <property type="entry name" value="BASIC AMINO ACID ANTIPORTER YFCC-RELATED"/>
    <property type="match status" value="1"/>
</dbReference>
<accession>A0A9Q8YB02</accession>
<keyword evidence="2" id="KW-0813">Transport</keyword>
<gene>
    <name evidence="9" type="ORF">NE863_25860</name>
</gene>
<dbReference type="GO" id="GO:0055085">
    <property type="term" value="P:transmembrane transport"/>
    <property type="evidence" value="ECO:0007669"/>
    <property type="project" value="InterPro"/>
</dbReference>
<feature type="domain" description="Citrate transporter-like" evidence="8">
    <location>
        <begin position="73"/>
        <end position="432"/>
    </location>
</feature>
<dbReference type="AlphaFoldDB" id="A0A9Q8YB02"/>
<dbReference type="PANTHER" id="PTHR43652:SF2">
    <property type="entry name" value="BASIC AMINO ACID ANTIPORTER YFCC-RELATED"/>
    <property type="match status" value="1"/>
</dbReference>
<dbReference type="Proteomes" id="UP001055460">
    <property type="component" value="Plasmid pA"/>
</dbReference>
<feature type="transmembrane region" description="Helical" evidence="7">
    <location>
        <begin position="192"/>
        <end position="219"/>
    </location>
</feature>
<dbReference type="RefSeq" id="WP_252160707.1">
    <property type="nucleotide sequence ID" value="NZ_CP098808.1"/>
</dbReference>
<evidence type="ECO:0000256" key="4">
    <source>
        <dbReference type="ARBA" id="ARBA00022737"/>
    </source>
</evidence>
<evidence type="ECO:0000256" key="3">
    <source>
        <dbReference type="ARBA" id="ARBA00022692"/>
    </source>
</evidence>
<keyword evidence="3 7" id="KW-0812">Transmembrane</keyword>
<keyword evidence="6 7" id="KW-0472">Membrane</keyword>
<reference evidence="9" key="1">
    <citation type="submission" date="2022-06" db="EMBL/GenBank/DDBJ databases">
        <title>Physiological and biochemical characterization and genomic elucidation of a strain of the genus Ensifer adhaerens M8 that combines arsenic oxidation and chromium reduction.</title>
        <authorList>
            <person name="Li X."/>
            <person name="Yu c."/>
        </authorList>
    </citation>
    <scope>NUCLEOTIDE SEQUENCE</scope>
    <source>
        <strain evidence="9">M8</strain>
        <plasmid evidence="9">pA</plasmid>
    </source>
</reference>
<keyword evidence="5 7" id="KW-1133">Transmembrane helix</keyword>
<evidence type="ECO:0000256" key="1">
    <source>
        <dbReference type="ARBA" id="ARBA00004141"/>
    </source>
</evidence>
<keyword evidence="9" id="KW-0614">Plasmid</keyword>
<feature type="transmembrane region" description="Helical" evidence="7">
    <location>
        <begin position="379"/>
        <end position="397"/>
    </location>
</feature>
<feature type="transmembrane region" description="Helical" evidence="7">
    <location>
        <begin position="231"/>
        <end position="259"/>
    </location>
</feature>
<keyword evidence="4" id="KW-0677">Repeat</keyword>
<organism evidence="9 10">
    <name type="scientific">Ensifer adhaerens</name>
    <name type="common">Sinorhizobium morelense</name>
    <dbReference type="NCBI Taxonomy" id="106592"/>
    <lineage>
        <taxon>Bacteria</taxon>
        <taxon>Pseudomonadati</taxon>
        <taxon>Pseudomonadota</taxon>
        <taxon>Alphaproteobacteria</taxon>
        <taxon>Hyphomicrobiales</taxon>
        <taxon>Rhizobiaceae</taxon>
        <taxon>Sinorhizobium/Ensifer group</taxon>
        <taxon>Ensifer</taxon>
    </lineage>
</organism>
<evidence type="ECO:0000313" key="10">
    <source>
        <dbReference type="Proteomes" id="UP001055460"/>
    </source>
</evidence>
<dbReference type="GO" id="GO:0005886">
    <property type="term" value="C:plasma membrane"/>
    <property type="evidence" value="ECO:0007669"/>
    <property type="project" value="TreeGrafter"/>
</dbReference>
<feature type="transmembrane region" description="Helical" evidence="7">
    <location>
        <begin position="340"/>
        <end position="359"/>
    </location>
</feature>
<dbReference type="EMBL" id="CP098808">
    <property type="protein sequence ID" value="USJ25890.1"/>
    <property type="molecule type" value="Genomic_DNA"/>
</dbReference>
<evidence type="ECO:0000259" key="8">
    <source>
        <dbReference type="Pfam" id="PF03600"/>
    </source>
</evidence>
<dbReference type="InterPro" id="IPR051679">
    <property type="entry name" value="DASS-Related_Transporters"/>
</dbReference>
<comment type="subcellular location">
    <subcellularLocation>
        <location evidence="1">Membrane</location>
        <topology evidence="1">Multi-pass membrane protein</topology>
    </subcellularLocation>
</comment>
<feature type="transmembrane region" description="Helical" evidence="7">
    <location>
        <begin position="404"/>
        <end position="420"/>
    </location>
</feature>
<evidence type="ECO:0000313" key="9">
    <source>
        <dbReference type="EMBL" id="USJ25890.1"/>
    </source>
</evidence>
<evidence type="ECO:0000256" key="6">
    <source>
        <dbReference type="ARBA" id="ARBA00023136"/>
    </source>
</evidence>
<feature type="transmembrane region" description="Helical" evidence="7">
    <location>
        <begin position="462"/>
        <end position="488"/>
    </location>
</feature>
<geneLocation type="plasmid" evidence="9 10">
    <name>pA</name>
</geneLocation>
<evidence type="ECO:0000256" key="7">
    <source>
        <dbReference type="SAM" id="Phobius"/>
    </source>
</evidence>
<feature type="transmembrane region" description="Helical" evidence="7">
    <location>
        <begin position="148"/>
        <end position="172"/>
    </location>
</feature>